<keyword evidence="3" id="KW-1185">Reference proteome</keyword>
<accession>A0A8H5JG78</accession>
<name>A0A8H5JG78_9HYPO</name>
<evidence type="ECO:0000256" key="1">
    <source>
        <dbReference type="SAM" id="Coils"/>
    </source>
</evidence>
<sequence>MQGVQIAQNAVDTAEANYNSAIKKQEEAAAAMLAVELKLKNLNDKAKLLENVKIILSECITVLVDLSIQISKLEKFFSLLSSLIETIILKKTDLLAEEMGVVAERAYRKKVFRMTEITCQTIYTATLQSKAYFSMLYDITFMYVEMDRDHISPGLNMCSEFSGALHKGTPVQELKERLQTYNEKSGKALRALIQKKQDEIMAGLKGRARAAIESSKAIEAMLTKKGLAIDTSAKLAIEGGAQVAKEDAKGVLATVPSLTVTSRKVRLDME</sequence>
<proteinExistence type="predicted"/>
<evidence type="ECO:0000313" key="3">
    <source>
        <dbReference type="Proteomes" id="UP000522262"/>
    </source>
</evidence>
<dbReference type="PANTHER" id="PTHR33488:SF2">
    <property type="entry name" value="EARLY ENDOSOME ANTIGEN 1-LIKE"/>
    <property type="match status" value="1"/>
</dbReference>
<dbReference type="Proteomes" id="UP000522262">
    <property type="component" value="Unassembled WGS sequence"/>
</dbReference>
<comment type="caution">
    <text evidence="2">The sequence shown here is derived from an EMBL/GenBank/DDBJ whole genome shotgun (WGS) entry which is preliminary data.</text>
</comment>
<protein>
    <submittedName>
        <fullName evidence="2">Uncharacterized protein</fullName>
    </submittedName>
</protein>
<gene>
    <name evidence="2" type="ORF">FMEXI_2302</name>
</gene>
<keyword evidence="1" id="KW-0175">Coiled coil</keyword>
<feature type="coiled-coil region" evidence="1">
    <location>
        <begin position="4"/>
        <end position="52"/>
    </location>
</feature>
<reference evidence="2 3" key="1">
    <citation type="submission" date="2020-05" db="EMBL/GenBank/DDBJ databases">
        <title>Identification and distribution of gene clusters putatively required for synthesis of sphingolipid metabolism inhibitors in phylogenetically diverse species of the filamentous fungus Fusarium.</title>
        <authorList>
            <person name="Kim H.-S."/>
            <person name="Busman M."/>
            <person name="Brown D.W."/>
            <person name="Divon H."/>
            <person name="Uhlig S."/>
            <person name="Proctor R.H."/>
        </authorList>
    </citation>
    <scope>NUCLEOTIDE SEQUENCE [LARGE SCALE GENOMIC DNA]</scope>
    <source>
        <strain evidence="2 3">NRRL 53147</strain>
    </source>
</reference>
<organism evidence="2 3">
    <name type="scientific">Fusarium mexicanum</name>
    <dbReference type="NCBI Taxonomy" id="751941"/>
    <lineage>
        <taxon>Eukaryota</taxon>
        <taxon>Fungi</taxon>
        <taxon>Dikarya</taxon>
        <taxon>Ascomycota</taxon>
        <taxon>Pezizomycotina</taxon>
        <taxon>Sordariomycetes</taxon>
        <taxon>Hypocreomycetidae</taxon>
        <taxon>Hypocreales</taxon>
        <taxon>Nectriaceae</taxon>
        <taxon>Fusarium</taxon>
        <taxon>Fusarium fujikuroi species complex</taxon>
    </lineage>
</organism>
<dbReference type="PANTHER" id="PTHR33488">
    <property type="entry name" value="ZGC:162509"/>
    <property type="match status" value="1"/>
</dbReference>
<evidence type="ECO:0000313" key="2">
    <source>
        <dbReference type="EMBL" id="KAF5553653.1"/>
    </source>
</evidence>
<dbReference type="AlphaFoldDB" id="A0A8H5JG78"/>
<dbReference type="EMBL" id="JAAOAM010000051">
    <property type="protein sequence ID" value="KAF5553653.1"/>
    <property type="molecule type" value="Genomic_DNA"/>
</dbReference>